<accession>A0A096CMN6</accession>
<dbReference type="AlphaFoldDB" id="A0A096CMN6"/>
<dbReference type="Proteomes" id="UP000029578">
    <property type="component" value="Unassembled WGS sequence"/>
</dbReference>
<proteinExistence type="predicted"/>
<reference evidence="1 2" key="1">
    <citation type="submission" date="2014-07" db="EMBL/GenBank/DDBJ databases">
        <authorList>
            <person name="McCorrison J."/>
            <person name="Sanka R."/>
            <person name="Torralba M."/>
            <person name="Gillis M."/>
            <person name="Haft D.H."/>
            <person name="Methe B."/>
            <person name="Sutton G."/>
            <person name="Nelson K.E."/>
        </authorList>
    </citation>
    <scope>NUCLEOTIDE SEQUENCE [LARGE SCALE GENOMIC DNA]</scope>
    <source>
        <strain evidence="1 2">DNF00666</strain>
    </source>
</reference>
<evidence type="ECO:0000313" key="2">
    <source>
        <dbReference type="Proteomes" id="UP000029578"/>
    </source>
</evidence>
<gene>
    <name evidence="1" type="ORF">HMPREF0661_01210</name>
</gene>
<protein>
    <submittedName>
        <fullName evidence="1">Uncharacterized protein</fullName>
    </submittedName>
</protein>
<dbReference type="EMBL" id="JRNS01000085">
    <property type="protein sequence ID" value="KGF56062.1"/>
    <property type="molecule type" value="Genomic_DNA"/>
</dbReference>
<evidence type="ECO:0000313" key="1">
    <source>
        <dbReference type="EMBL" id="KGF56062.1"/>
    </source>
</evidence>
<organism evidence="1 2">
    <name type="scientific">Prevotella melaninogenica DNF00666</name>
    <dbReference type="NCBI Taxonomy" id="1401073"/>
    <lineage>
        <taxon>Bacteria</taxon>
        <taxon>Pseudomonadati</taxon>
        <taxon>Bacteroidota</taxon>
        <taxon>Bacteroidia</taxon>
        <taxon>Bacteroidales</taxon>
        <taxon>Prevotellaceae</taxon>
        <taxon>Prevotella</taxon>
    </lineage>
</organism>
<dbReference type="RefSeq" id="WP_036861791.1">
    <property type="nucleotide sequence ID" value="NZ_JRNS01000085.1"/>
</dbReference>
<name>A0A096CMN6_9BACT</name>
<comment type="caution">
    <text evidence="1">The sequence shown here is derived from an EMBL/GenBank/DDBJ whole genome shotgun (WGS) entry which is preliminary data.</text>
</comment>
<sequence length="64" mass="7576">MFVLNETTYNHDAYLCSYPLGITDSERIATFLNYSVHTINTCKTRVKKRSRVDNDKFQRLIMEI</sequence>